<reference evidence="1" key="1">
    <citation type="journal article" date="2015" name="Nature">
        <title>Complex archaea that bridge the gap between prokaryotes and eukaryotes.</title>
        <authorList>
            <person name="Spang A."/>
            <person name="Saw J.H."/>
            <person name="Jorgensen S.L."/>
            <person name="Zaremba-Niedzwiedzka K."/>
            <person name="Martijn J."/>
            <person name="Lind A.E."/>
            <person name="van Eijk R."/>
            <person name="Schleper C."/>
            <person name="Guy L."/>
            <person name="Ettema T.J."/>
        </authorList>
    </citation>
    <scope>NUCLEOTIDE SEQUENCE</scope>
</reference>
<sequence length="134" mass="15349">MFVIKILKTITTRNPEQGDWSGATHDQGIHTVIQPTRSAMIQWLSATYPLLEKIEGESNRWHFDQVEDEDSIKTPTGKYLCDYDIYLYETSEYSGDLNEPIKALLKKYQDKGSKYTMDASRGLLAEIIGDLNKL</sequence>
<name>A0A0F9UQ54_9ZZZZ</name>
<accession>A0A0F9UQ54</accession>
<protein>
    <submittedName>
        <fullName evidence="1">Uncharacterized protein</fullName>
    </submittedName>
</protein>
<dbReference type="AlphaFoldDB" id="A0A0F9UQ54"/>
<comment type="caution">
    <text evidence="1">The sequence shown here is derived from an EMBL/GenBank/DDBJ whole genome shotgun (WGS) entry which is preliminary data.</text>
</comment>
<gene>
    <name evidence="1" type="ORF">LCGC14_0196020</name>
</gene>
<evidence type="ECO:0000313" key="1">
    <source>
        <dbReference type="EMBL" id="KKN93769.1"/>
    </source>
</evidence>
<organism evidence="1">
    <name type="scientific">marine sediment metagenome</name>
    <dbReference type="NCBI Taxonomy" id="412755"/>
    <lineage>
        <taxon>unclassified sequences</taxon>
        <taxon>metagenomes</taxon>
        <taxon>ecological metagenomes</taxon>
    </lineage>
</organism>
<proteinExistence type="predicted"/>
<dbReference type="EMBL" id="LAZR01000084">
    <property type="protein sequence ID" value="KKN93769.1"/>
    <property type="molecule type" value="Genomic_DNA"/>
</dbReference>